<feature type="compositionally biased region" description="Pro residues" evidence="1">
    <location>
        <begin position="69"/>
        <end position="81"/>
    </location>
</feature>
<comment type="caution">
    <text evidence="2">The sequence shown here is derived from an EMBL/GenBank/DDBJ whole genome shotgun (WGS) entry which is preliminary data.</text>
</comment>
<protein>
    <submittedName>
        <fullName evidence="2">Uncharacterized protein</fullName>
    </submittedName>
</protein>
<dbReference type="EMBL" id="MDYO01000020">
    <property type="protein sequence ID" value="OQD95398.1"/>
    <property type="molecule type" value="Genomic_DNA"/>
</dbReference>
<reference evidence="3" key="1">
    <citation type="journal article" date="2017" name="Nat. Microbiol.">
        <title>Global analysis of biosynthetic gene clusters reveals vast potential of secondary metabolite production in Penicillium species.</title>
        <authorList>
            <person name="Nielsen J.C."/>
            <person name="Grijseels S."/>
            <person name="Prigent S."/>
            <person name="Ji B."/>
            <person name="Dainat J."/>
            <person name="Nielsen K.F."/>
            <person name="Frisvad J.C."/>
            <person name="Workman M."/>
            <person name="Nielsen J."/>
        </authorList>
    </citation>
    <scope>NUCLEOTIDE SEQUENCE [LARGE SCALE GENOMIC DNA]</scope>
    <source>
        <strain evidence="3">IBT 29525</strain>
    </source>
</reference>
<dbReference type="Proteomes" id="UP000191612">
    <property type="component" value="Unassembled WGS sequence"/>
</dbReference>
<proteinExistence type="predicted"/>
<evidence type="ECO:0000313" key="3">
    <source>
        <dbReference type="Proteomes" id="UP000191612"/>
    </source>
</evidence>
<organism evidence="2 3">
    <name type="scientific">Penicillium solitum</name>
    <dbReference type="NCBI Taxonomy" id="60172"/>
    <lineage>
        <taxon>Eukaryota</taxon>
        <taxon>Fungi</taxon>
        <taxon>Dikarya</taxon>
        <taxon>Ascomycota</taxon>
        <taxon>Pezizomycotina</taxon>
        <taxon>Eurotiomycetes</taxon>
        <taxon>Eurotiomycetidae</taxon>
        <taxon>Eurotiales</taxon>
        <taxon>Aspergillaceae</taxon>
        <taxon>Penicillium</taxon>
    </lineage>
</organism>
<feature type="region of interest" description="Disordered" evidence="1">
    <location>
        <begin position="55"/>
        <end position="95"/>
    </location>
</feature>
<keyword evidence="3" id="KW-1185">Reference proteome</keyword>
<name>A0A1V6R1P9_9EURO</name>
<dbReference type="AlphaFoldDB" id="A0A1V6R1P9"/>
<feature type="region of interest" description="Disordered" evidence="1">
    <location>
        <begin position="1"/>
        <end position="31"/>
    </location>
</feature>
<evidence type="ECO:0000313" key="2">
    <source>
        <dbReference type="EMBL" id="OQD95398.1"/>
    </source>
</evidence>
<sequence>MKIEAAAESSADPQIPRSNQQTQNTPPSWLWSSPIYLKRIGKFIAMDKSVKPKMRSIFETPSRATLPSPQSPPTPSEPPASSPISRESNDKPEPTWQAITTGLIMRNSHGFVGGLVARIGARSRHLEMLSELRPELAPCE</sequence>
<gene>
    <name evidence="2" type="ORF">PENSOL_c020G04274</name>
</gene>
<accession>A0A1V6R1P9</accession>
<feature type="compositionally biased region" description="Polar residues" evidence="1">
    <location>
        <begin position="16"/>
        <end position="31"/>
    </location>
</feature>
<evidence type="ECO:0000256" key="1">
    <source>
        <dbReference type="SAM" id="MobiDB-lite"/>
    </source>
</evidence>